<dbReference type="InterPro" id="IPR020841">
    <property type="entry name" value="PKS_Beta-ketoAc_synthase_dom"/>
</dbReference>
<dbReference type="InterPro" id="IPR050091">
    <property type="entry name" value="PKS_NRPS_Biosynth_Enz"/>
</dbReference>
<dbReference type="InterPro" id="IPR016036">
    <property type="entry name" value="Malonyl_transacylase_ACP-bd"/>
</dbReference>
<evidence type="ECO:0000256" key="4">
    <source>
        <dbReference type="ARBA" id="ARBA00023268"/>
    </source>
</evidence>
<dbReference type="Proteomes" id="UP000825228">
    <property type="component" value="Unassembled WGS sequence"/>
</dbReference>
<evidence type="ECO:0000256" key="5">
    <source>
        <dbReference type="SAM" id="MobiDB-lite"/>
    </source>
</evidence>
<evidence type="ECO:0000259" key="7">
    <source>
        <dbReference type="PROSITE" id="PS52004"/>
    </source>
</evidence>
<keyword evidence="1" id="KW-0596">Phosphopantetheine</keyword>
<feature type="compositionally biased region" description="Polar residues" evidence="5">
    <location>
        <begin position="580"/>
        <end position="595"/>
    </location>
</feature>
<evidence type="ECO:0000256" key="3">
    <source>
        <dbReference type="ARBA" id="ARBA00022679"/>
    </source>
</evidence>
<dbReference type="PROSITE" id="PS52004">
    <property type="entry name" value="KS3_2"/>
    <property type="match status" value="1"/>
</dbReference>
<keyword evidence="3" id="KW-0808">Transferase</keyword>
<dbReference type="PANTHER" id="PTHR43775">
    <property type="entry name" value="FATTY ACID SYNTHASE"/>
    <property type="match status" value="1"/>
</dbReference>
<feature type="domain" description="Carrier" evidence="6">
    <location>
        <begin position="1"/>
        <end position="78"/>
    </location>
</feature>
<dbReference type="Pfam" id="PF00975">
    <property type="entry name" value="Thioesterase"/>
    <property type="match status" value="1"/>
</dbReference>
<evidence type="ECO:0000313" key="8">
    <source>
        <dbReference type="EMBL" id="MBY6367641.1"/>
    </source>
</evidence>
<dbReference type="Pfam" id="PF02801">
    <property type="entry name" value="Ketoacyl-synt_C"/>
    <property type="match status" value="1"/>
</dbReference>
<dbReference type="SMART" id="SM00827">
    <property type="entry name" value="PKS_AT"/>
    <property type="match status" value="1"/>
</dbReference>
<gene>
    <name evidence="8" type="ORF">HQ603_12830</name>
</gene>
<keyword evidence="2" id="KW-0597">Phosphoprotein</keyword>
<accession>A0ABS7P8Y3</accession>
<dbReference type="InterPro" id="IPR001031">
    <property type="entry name" value="Thioesterase"/>
</dbReference>
<evidence type="ECO:0000256" key="2">
    <source>
        <dbReference type="ARBA" id="ARBA00022553"/>
    </source>
</evidence>
<evidence type="ECO:0000256" key="1">
    <source>
        <dbReference type="ARBA" id="ARBA00022450"/>
    </source>
</evidence>
<dbReference type="InterPro" id="IPR014030">
    <property type="entry name" value="Ketoacyl_synth_N"/>
</dbReference>
<feature type="compositionally biased region" description="Low complexity" evidence="5">
    <location>
        <begin position="1341"/>
        <end position="1360"/>
    </location>
</feature>
<feature type="compositionally biased region" description="Low complexity" evidence="5">
    <location>
        <begin position="1303"/>
        <end position="1323"/>
    </location>
</feature>
<dbReference type="InterPro" id="IPR001227">
    <property type="entry name" value="Ac_transferase_dom_sf"/>
</dbReference>
<dbReference type="Pfam" id="PF16197">
    <property type="entry name" value="KAsynt_C_assoc"/>
    <property type="match status" value="1"/>
</dbReference>
<dbReference type="InterPro" id="IPR016039">
    <property type="entry name" value="Thiolase-like"/>
</dbReference>
<dbReference type="Pfam" id="PF00698">
    <property type="entry name" value="Acyl_transf_1"/>
    <property type="match status" value="1"/>
</dbReference>
<dbReference type="Gene3D" id="1.10.1200.10">
    <property type="entry name" value="ACP-like"/>
    <property type="match status" value="2"/>
</dbReference>
<dbReference type="SUPFAM" id="SSF53474">
    <property type="entry name" value="alpha/beta-Hydrolases"/>
    <property type="match status" value="1"/>
</dbReference>
<dbReference type="InterPro" id="IPR029058">
    <property type="entry name" value="AB_hydrolase_fold"/>
</dbReference>
<dbReference type="SMART" id="SM00825">
    <property type="entry name" value="PKS_KS"/>
    <property type="match status" value="1"/>
</dbReference>
<dbReference type="PROSITE" id="PS00606">
    <property type="entry name" value="KS3_1"/>
    <property type="match status" value="1"/>
</dbReference>
<dbReference type="SUPFAM" id="SSF55048">
    <property type="entry name" value="Probable ACP-binding domain of malonyl-CoA ACP transacylase"/>
    <property type="match status" value="1"/>
</dbReference>
<feature type="region of interest" description="Disordered" evidence="5">
    <location>
        <begin position="1274"/>
        <end position="1323"/>
    </location>
</feature>
<dbReference type="InterPro" id="IPR036736">
    <property type="entry name" value="ACP-like_sf"/>
</dbReference>
<dbReference type="InterPro" id="IPR020806">
    <property type="entry name" value="PKS_PP-bd"/>
</dbReference>
<dbReference type="Pfam" id="PF00109">
    <property type="entry name" value="ketoacyl-synt"/>
    <property type="match status" value="1"/>
</dbReference>
<keyword evidence="9" id="KW-1185">Reference proteome</keyword>
<protein>
    <submittedName>
        <fullName evidence="8">Acyltransferase domain-containing protein</fullName>
    </submittedName>
</protein>
<dbReference type="GO" id="GO:0016746">
    <property type="term" value="F:acyltransferase activity"/>
    <property type="evidence" value="ECO:0007669"/>
    <property type="project" value="UniProtKB-KW"/>
</dbReference>
<evidence type="ECO:0000313" key="9">
    <source>
        <dbReference type="Proteomes" id="UP000825228"/>
    </source>
</evidence>
<dbReference type="InterPro" id="IPR014031">
    <property type="entry name" value="Ketoacyl_synth_C"/>
</dbReference>
<comment type="caution">
    <text evidence="8">The sequence shown here is derived from an EMBL/GenBank/DDBJ whole genome shotgun (WGS) entry which is preliminary data.</text>
</comment>
<proteinExistence type="predicted"/>
<organism evidence="8 9">
    <name type="scientific">Rhodococcoides corynebacterioides</name>
    <dbReference type="NCBI Taxonomy" id="53972"/>
    <lineage>
        <taxon>Bacteria</taxon>
        <taxon>Bacillati</taxon>
        <taxon>Actinomycetota</taxon>
        <taxon>Actinomycetes</taxon>
        <taxon>Mycobacteriales</taxon>
        <taxon>Nocardiaceae</taxon>
        <taxon>Rhodococcoides</taxon>
    </lineage>
</organism>
<keyword evidence="4" id="KW-0511">Multifunctional enzyme</keyword>
<feature type="region of interest" description="Disordered" evidence="5">
    <location>
        <begin position="1341"/>
        <end position="1366"/>
    </location>
</feature>
<dbReference type="InterPro" id="IPR016035">
    <property type="entry name" value="Acyl_Trfase/lysoPLipase"/>
</dbReference>
<dbReference type="InterPro" id="IPR018201">
    <property type="entry name" value="Ketoacyl_synth_AS"/>
</dbReference>
<dbReference type="NCBIfam" id="NF040607">
    <property type="entry name" value="mycolic_Pks13"/>
    <property type="match status" value="1"/>
</dbReference>
<keyword evidence="8" id="KW-0012">Acyltransferase</keyword>
<dbReference type="InterPro" id="IPR014043">
    <property type="entry name" value="Acyl_transferase_dom"/>
</dbReference>
<dbReference type="SMART" id="SM00823">
    <property type="entry name" value="PKS_PP"/>
    <property type="match status" value="2"/>
</dbReference>
<dbReference type="SUPFAM" id="SSF47336">
    <property type="entry name" value="ACP-like"/>
    <property type="match status" value="2"/>
</dbReference>
<dbReference type="Gene3D" id="3.40.50.1820">
    <property type="entry name" value="alpha/beta hydrolase"/>
    <property type="match status" value="1"/>
</dbReference>
<feature type="region of interest" description="Disordered" evidence="5">
    <location>
        <begin position="575"/>
        <end position="600"/>
    </location>
</feature>
<feature type="compositionally biased region" description="Basic and acidic residues" evidence="5">
    <location>
        <begin position="1274"/>
        <end position="1292"/>
    </location>
</feature>
<feature type="domain" description="Ketosynthase family 3 (KS3)" evidence="7">
    <location>
        <begin position="99"/>
        <end position="522"/>
    </location>
</feature>
<dbReference type="Gene3D" id="3.40.366.10">
    <property type="entry name" value="Malonyl-Coenzyme A Acyl Carrier Protein, domain 2"/>
    <property type="match status" value="1"/>
</dbReference>
<dbReference type="Gene3D" id="3.30.70.250">
    <property type="entry name" value="Malonyl-CoA ACP transacylase, ACP-binding"/>
    <property type="match status" value="1"/>
</dbReference>
<feature type="domain" description="Carrier" evidence="6">
    <location>
        <begin position="1192"/>
        <end position="1266"/>
    </location>
</feature>
<dbReference type="InterPro" id="IPR053778">
    <property type="entry name" value="Pks13"/>
</dbReference>
<dbReference type="EMBL" id="JABUBU010000012">
    <property type="protein sequence ID" value="MBY6367641.1"/>
    <property type="molecule type" value="Genomic_DNA"/>
</dbReference>
<name>A0ABS7P8Y3_9NOCA</name>
<evidence type="ECO:0000259" key="6">
    <source>
        <dbReference type="PROSITE" id="PS50075"/>
    </source>
</evidence>
<dbReference type="PANTHER" id="PTHR43775:SF37">
    <property type="entry name" value="SI:DKEY-61P9.11"/>
    <property type="match status" value="1"/>
</dbReference>
<reference evidence="8 9" key="1">
    <citation type="submission" date="2020-06" db="EMBL/GenBank/DDBJ databases">
        <title>Taxonomy, biology and ecology of Rhodococcus bacteria occurring in California pistachio and other woody hosts as revealed by genome sequence analyses.</title>
        <authorList>
            <person name="Gai Y."/>
            <person name="Riely B."/>
        </authorList>
    </citation>
    <scope>NUCLEOTIDE SEQUENCE [LARGE SCALE GENOMIC DNA]</scope>
    <source>
        <strain evidence="8 9">BP-281</strain>
    </source>
</reference>
<dbReference type="SUPFAM" id="SSF52151">
    <property type="entry name" value="FabD/lysophospholipase-like"/>
    <property type="match status" value="1"/>
</dbReference>
<dbReference type="Pfam" id="PF00550">
    <property type="entry name" value="PP-binding"/>
    <property type="match status" value="2"/>
</dbReference>
<dbReference type="InterPro" id="IPR032821">
    <property type="entry name" value="PKS_assoc"/>
</dbReference>
<dbReference type="SUPFAM" id="SSF53901">
    <property type="entry name" value="Thiolase-like"/>
    <property type="match status" value="1"/>
</dbReference>
<dbReference type="PROSITE" id="PS50075">
    <property type="entry name" value="CARRIER"/>
    <property type="match status" value="2"/>
</dbReference>
<dbReference type="Gene3D" id="3.40.47.10">
    <property type="match status" value="1"/>
</dbReference>
<dbReference type="CDD" id="cd00833">
    <property type="entry name" value="PKS"/>
    <property type="match status" value="1"/>
</dbReference>
<sequence>MTVAQLREWLRTWVAEVTGQPVSQISDDRPMEEFGLSSRDAVALSGEIEELVGVTLTATVAYQHPTIASLATRIIEGEPDVPEGASDDAFYLGASAGTGHDVAIVGLATRLPGAGHTPESTWDLLIEGRDGITDLPDGRWSEFLGDARIAEAVRTTVTKGGYLDDVKSFDAEFFAMSPREAANVDPQQRLALELAWEALEHARIPASGLKGAPVGVFVGTSTNDYQMIAISDTDPHPYALTGTSTSIVANRISYYFDFRGPSVALDTACSSSLVAVHQAVRSLRSGESSVALAGGVNLILAPAATLGFGQTGVLAPDGRIKAFSSDADGMIRSEGGGLLVLKRLEDAERDGDDILAVIKGSAVNQDGRSNGLAAPNPDAQADVLRAAYRDAGILPSTVDYIEAHGTGTILGDPIEADALGRVVGRGRSADAPALLGSAKTNFGHLESAAGAAGLIKVVLAMRENTLPASLNYAGPNPYIPFDAARLQVVDAPTAWPRYSGSAVAGVSGFGFGGTNAHVVVREYVPGSTADAPADVDPDAVSFDAAAVDPEALVGESVGAPEETDAEVREVLAEVTGAGSAESTPSGEATPSTEATPSGEPELPVLLAVSASMPSRRRRTAADLADWLETEAGSIADLEAVARTLAKRNHGRSRAVVLATTRAEAITGLRAVAAGKPGTGVLSSDSPAANGAVWVFSGFGAQHRKMAKGLYAAEPLFAAALDRVDELIEDESGYSIRAIVADDAQTYEFENSQVAIFAIQVALVETLRAYGASPVAVVGHSMGEVAAAYAAGGLGLEDAVRIIVARSRLLGEGQEGLGDAEAGAMALVEFSAAEVAELAERFPGVEPSVYAAPTHTTVGGPAEPVQKLVEYAESLGKMGRVLDVRGAGHTSAVDPLLGELAAELMGIEPHPLATAVFSSVDKEAFYRSGHEPIHGVDYWTKGMRHAVWFTQAVKTAVDSGYTTFVELAPNPVALMSVAATAWAAGVPDATLIATLKRKESEPATFRAALAELYVHGHPVDLAAVIGPGEYAPIPRTAFIRKEHWLHADVTLGGSPARVALPDGRTVWETPVARVTSADELVRRLASEVLSDVVVGAVVAGDPPTTGSITTVLTPHPGGAALQLQWNDGGTFRPWAEAVVTSGAAAVSAGAPAAAAPSVADGVGTSPIGNGDGVEYEPEVVEDFGNRWDPTGSQTMEERLAIIVAESMGYAPEDLPAEIPLIELGLDSLMAVRIKNRVEFEFDIPQVQLQAVRDASLREVEKYLRYALENREEVEALADEQRREREAEQAREAGEGGEGTEAEDGAATAAPDTAESTPEPEATGPSVATAFEAPVTDTAAPVTEAAPAPSSDASDAKSFAEATGTDVAPRDAAERLTFATWATVTGQSAKGIFNPLPVLDDPTAEKLAERLSERAKGEVTFDDILDSETIEQLADIVRPFLEAGDVTGLVRTLRARPEGSTAVPVFVFHPAGSSCVVYEPLLRRLPADTPMYGLERTEGPIEKRAAEYVPILREIQGDGPYVLMGWSLGGVLSYAVASLLRAEGADVRYVGLIDTVMPYEPIPDTPEEIELRWKRYAQVGKKLYNVDYPLPYEKLAQADDDGQIGIIMDLLKMSSAKIPSGIIEHQRTSWLDNRAIQTAQPERYDGDVTLYMADKYHDDAIALEPRLGRREEHGGWGPYAPKLDIVYVGGDHLAVIDEPYIGRIAADLTKKLDTISASGPKESESHP</sequence>
<dbReference type="InterPro" id="IPR009081">
    <property type="entry name" value="PP-bd_ACP"/>
</dbReference>